<protein>
    <submittedName>
        <fullName evidence="1">Jg986 protein</fullName>
    </submittedName>
</protein>
<name>A0A8S4QX07_9NEOP</name>
<dbReference type="Proteomes" id="UP000838756">
    <property type="component" value="Unassembled WGS sequence"/>
</dbReference>
<comment type="caution">
    <text evidence="1">The sequence shown here is derived from an EMBL/GenBank/DDBJ whole genome shotgun (WGS) entry which is preliminary data.</text>
</comment>
<evidence type="ECO:0000313" key="1">
    <source>
        <dbReference type="EMBL" id="CAH2219474.1"/>
    </source>
</evidence>
<reference evidence="1" key="1">
    <citation type="submission" date="2022-03" db="EMBL/GenBank/DDBJ databases">
        <authorList>
            <person name="Lindestad O."/>
        </authorList>
    </citation>
    <scope>NUCLEOTIDE SEQUENCE</scope>
</reference>
<organism evidence="1 2">
    <name type="scientific">Pararge aegeria aegeria</name>
    <dbReference type="NCBI Taxonomy" id="348720"/>
    <lineage>
        <taxon>Eukaryota</taxon>
        <taxon>Metazoa</taxon>
        <taxon>Ecdysozoa</taxon>
        <taxon>Arthropoda</taxon>
        <taxon>Hexapoda</taxon>
        <taxon>Insecta</taxon>
        <taxon>Pterygota</taxon>
        <taxon>Neoptera</taxon>
        <taxon>Endopterygota</taxon>
        <taxon>Lepidoptera</taxon>
        <taxon>Glossata</taxon>
        <taxon>Ditrysia</taxon>
        <taxon>Papilionoidea</taxon>
        <taxon>Nymphalidae</taxon>
        <taxon>Satyrinae</taxon>
        <taxon>Satyrini</taxon>
        <taxon>Parargina</taxon>
        <taxon>Pararge</taxon>
    </lineage>
</organism>
<dbReference type="EMBL" id="CAKXAJ010019931">
    <property type="protein sequence ID" value="CAH2219474.1"/>
    <property type="molecule type" value="Genomic_DNA"/>
</dbReference>
<keyword evidence="2" id="KW-1185">Reference proteome</keyword>
<accession>A0A8S4QX07</accession>
<gene>
    <name evidence="1" type="primary">jg986</name>
    <name evidence="1" type="ORF">PAEG_LOCUS6492</name>
</gene>
<evidence type="ECO:0000313" key="2">
    <source>
        <dbReference type="Proteomes" id="UP000838756"/>
    </source>
</evidence>
<proteinExistence type="predicted"/>
<dbReference type="AlphaFoldDB" id="A0A8S4QX07"/>
<sequence>MLSETLAWHTADFLNFQTHISIFKYREQAKFPLLDTYGRLCCVLSWPVPQFVKGARAAPSRCATKAPPFSVHPQENLAFYIELPCRALL</sequence>